<keyword evidence="4" id="KW-1185">Reference proteome</keyword>
<evidence type="ECO:0000256" key="2">
    <source>
        <dbReference type="SAM" id="Phobius"/>
    </source>
</evidence>
<dbReference type="AlphaFoldDB" id="A0A9D4MSE9"/>
<proteinExistence type="predicted"/>
<dbReference type="EMBL" id="JAIWYP010000001">
    <property type="protein sequence ID" value="KAH3881631.1"/>
    <property type="molecule type" value="Genomic_DNA"/>
</dbReference>
<gene>
    <name evidence="3" type="ORF">DPMN_005557</name>
</gene>
<name>A0A9D4MSE9_DREPO</name>
<accession>A0A9D4MSE9</accession>
<organism evidence="3 4">
    <name type="scientific">Dreissena polymorpha</name>
    <name type="common">Zebra mussel</name>
    <name type="synonym">Mytilus polymorpha</name>
    <dbReference type="NCBI Taxonomy" id="45954"/>
    <lineage>
        <taxon>Eukaryota</taxon>
        <taxon>Metazoa</taxon>
        <taxon>Spiralia</taxon>
        <taxon>Lophotrochozoa</taxon>
        <taxon>Mollusca</taxon>
        <taxon>Bivalvia</taxon>
        <taxon>Autobranchia</taxon>
        <taxon>Heteroconchia</taxon>
        <taxon>Euheterodonta</taxon>
        <taxon>Imparidentia</taxon>
        <taxon>Neoheterodontei</taxon>
        <taxon>Myida</taxon>
        <taxon>Dreissenoidea</taxon>
        <taxon>Dreissenidae</taxon>
        <taxon>Dreissena</taxon>
    </lineage>
</organism>
<feature type="compositionally biased region" description="Acidic residues" evidence="1">
    <location>
        <begin position="106"/>
        <end position="133"/>
    </location>
</feature>
<evidence type="ECO:0000313" key="4">
    <source>
        <dbReference type="Proteomes" id="UP000828390"/>
    </source>
</evidence>
<keyword evidence="2" id="KW-1133">Transmembrane helix</keyword>
<feature type="transmembrane region" description="Helical" evidence="2">
    <location>
        <begin position="45"/>
        <end position="63"/>
    </location>
</feature>
<dbReference type="Proteomes" id="UP000828390">
    <property type="component" value="Unassembled WGS sequence"/>
</dbReference>
<keyword evidence="2" id="KW-0812">Transmembrane</keyword>
<protein>
    <submittedName>
        <fullName evidence="3">Uncharacterized protein</fullName>
    </submittedName>
</protein>
<keyword evidence="2" id="KW-0472">Membrane</keyword>
<feature type="transmembrane region" description="Helical" evidence="2">
    <location>
        <begin position="69"/>
        <end position="86"/>
    </location>
</feature>
<comment type="caution">
    <text evidence="3">The sequence shown here is derived from an EMBL/GenBank/DDBJ whole genome shotgun (WGS) entry which is preliminary data.</text>
</comment>
<sequence length="133" mass="15494">MLIEVVSYTKYLFEIMMLVVFVSYFWLDQLICIALFVINNDVGGGCYLFEIMMLVVMVSYLRLDQLICMAYLFEIKMLVVIVMFISDLSKRSRRPFNVAIDKPIDNDDDGDDDDDDDNDDDEDDDDDELPLTQ</sequence>
<evidence type="ECO:0000256" key="1">
    <source>
        <dbReference type="SAM" id="MobiDB-lite"/>
    </source>
</evidence>
<evidence type="ECO:0000313" key="3">
    <source>
        <dbReference type="EMBL" id="KAH3881631.1"/>
    </source>
</evidence>
<reference evidence="3" key="2">
    <citation type="submission" date="2020-11" db="EMBL/GenBank/DDBJ databases">
        <authorList>
            <person name="McCartney M.A."/>
            <person name="Auch B."/>
            <person name="Kono T."/>
            <person name="Mallez S."/>
            <person name="Becker A."/>
            <person name="Gohl D.M."/>
            <person name="Silverstein K.A.T."/>
            <person name="Koren S."/>
            <person name="Bechman K.B."/>
            <person name="Herman A."/>
            <person name="Abrahante J.E."/>
            <person name="Garbe J."/>
        </authorList>
    </citation>
    <scope>NUCLEOTIDE SEQUENCE</scope>
    <source>
        <strain evidence="3">Duluth1</strain>
        <tissue evidence="3">Whole animal</tissue>
    </source>
</reference>
<feature type="transmembrane region" description="Helical" evidence="2">
    <location>
        <begin position="15"/>
        <end position="38"/>
    </location>
</feature>
<reference evidence="3" key="1">
    <citation type="journal article" date="2019" name="bioRxiv">
        <title>The Genome of the Zebra Mussel, Dreissena polymorpha: A Resource for Invasive Species Research.</title>
        <authorList>
            <person name="McCartney M.A."/>
            <person name="Auch B."/>
            <person name="Kono T."/>
            <person name="Mallez S."/>
            <person name="Zhang Y."/>
            <person name="Obille A."/>
            <person name="Becker A."/>
            <person name="Abrahante J.E."/>
            <person name="Garbe J."/>
            <person name="Badalamenti J.P."/>
            <person name="Herman A."/>
            <person name="Mangelson H."/>
            <person name="Liachko I."/>
            <person name="Sullivan S."/>
            <person name="Sone E.D."/>
            <person name="Koren S."/>
            <person name="Silverstein K.A.T."/>
            <person name="Beckman K.B."/>
            <person name="Gohl D.M."/>
        </authorList>
    </citation>
    <scope>NUCLEOTIDE SEQUENCE</scope>
    <source>
        <strain evidence="3">Duluth1</strain>
        <tissue evidence="3">Whole animal</tissue>
    </source>
</reference>
<feature type="region of interest" description="Disordered" evidence="1">
    <location>
        <begin position="100"/>
        <end position="133"/>
    </location>
</feature>